<evidence type="ECO:0000313" key="1">
    <source>
        <dbReference type="EMBL" id="MDR6511321.1"/>
    </source>
</evidence>
<dbReference type="Proteomes" id="UP001184150">
    <property type="component" value="Unassembled WGS sequence"/>
</dbReference>
<organism evidence="1 2">
    <name type="scientific">Novosphingobium capsulatum</name>
    <dbReference type="NCBI Taxonomy" id="13688"/>
    <lineage>
        <taxon>Bacteria</taxon>
        <taxon>Pseudomonadati</taxon>
        <taxon>Pseudomonadota</taxon>
        <taxon>Alphaproteobacteria</taxon>
        <taxon>Sphingomonadales</taxon>
        <taxon>Sphingomonadaceae</taxon>
        <taxon>Novosphingobium</taxon>
    </lineage>
</organism>
<dbReference type="EMBL" id="JAVDRD010000005">
    <property type="protein sequence ID" value="MDR6511321.1"/>
    <property type="molecule type" value="Genomic_DNA"/>
</dbReference>
<proteinExistence type="predicted"/>
<sequence length="78" mass="8775">MSLFRHLQTPVVYAGARGAPRPLRQSGPTGFLLTRVFPDIVPANLVSIAGGEKRKIRIAHYRCHQCVYKHESIFALME</sequence>
<name>A0ABU1MLV3_9SPHN</name>
<evidence type="ECO:0000313" key="2">
    <source>
        <dbReference type="Proteomes" id="UP001184150"/>
    </source>
</evidence>
<protein>
    <submittedName>
        <fullName evidence="1">Uncharacterized protein</fullName>
    </submittedName>
</protein>
<reference evidence="1 2" key="1">
    <citation type="submission" date="2023-07" db="EMBL/GenBank/DDBJ databases">
        <title>Sorghum-associated microbial communities from plants grown in Nebraska, USA.</title>
        <authorList>
            <person name="Schachtman D."/>
        </authorList>
    </citation>
    <scope>NUCLEOTIDE SEQUENCE [LARGE SCALE GENOMIC DNA]</scope>
    <source>
        <strain evidence="1 2">DS1027</strain>
    </source>
</reference>
<comment type="caution">
    <text evidence="1">The sequence shown here is derived from an EMBL/GenBank/DDBJ whole genome shotgun (WGS) entry which is preliminary data.</text>
</comment>
<gene>
    <name evidence="1" type="ORF">J2792_002193</name>
</gene>
<keyword evidence="2" id="KW-1185">Reference proteome</keyword>
<accession>A0ABU1MLV3</accession>